<evidence type="ECO:0000313" key="1">
    <source>
        <dbReference type="EMBL" id="KAJ3784018.1"/>
    </source>
</evidence>
<reference evidence="1" key="1">
    <citation type="submission" date="2022-08" db="EMBL/GenBank/DDBJ databases">
        <authorList>
            <consortium name="DOE Joint Genome Institute"/>
            <person name="Min B."/>
            <person name="Riley R."/>
            <person name="Sierra-Patev S."/>
            <person name="Naranjo-Ortiz M."/>
            <person name="Looney B."/>
            <person name="Konkel Z."/>
            <person name="Slot J.C."/>
            <person name="Sakamoto Y."/>
            <person name="Steenwyk J.L."/>
            <person name="Rokas A."/>
            <person name="Carro J."/>
            <person name="Camarero S."/>
            <person name="Ferreira P."/>
            <person name="Molpeceres G."/>
            <person name="Ruiz-Duenas F.J."/>
            <person name="Serrano A."/>
            <person name="Henrissat B."/>
            <person name="Drula E."/>
            <person name="Hughes K.W."/>
            <person name="Mata J.L."/>
            <person name="Ishikawa N.K."/>
            <person name="Vargas-Isla R."/>
            <person name="Ushijima S."/>
            <person name="Smith C.A."/>
            <person name="Ahrendt S."/>
            <person name="Andreopoulos W."/>
            <person name="He G."/>
            <person name="Labutti K."/>
            <person name="Lipzen A."/>
            <person name="Ng V."/>
            <person name="Sandor L."/>
            <person name="Barry K."/>
            <person name="Martinez A.T."/>
            <person name="Xiao Y."/>
            <person name="Gibbons J.G."/>
            <person name="Terashima K."/>
            <person name="Hibbett D.S."/>
            <person name="Grigoriev I.V."/>
        </authorList>
    </citation>
    <scope>NUCLEOTIDE SEQUENCE</scope>
    <source>
        <strain evidence="1">TFB10291</strain>
    </source>
</reference>
<dbReference type="Proteomes" id="UP001163798">
    <property type="component" value="Unassembled WGS sequence"/>
</dbReference>
<sequence>LTQLRTGHIPLQGHLHKIKKTDSPTCPCCKQHPKTTFHYLFQCRAHRRPREILRQKVGRKNWNVGALLTEKNTLRHLFAYVDDTKRFYHILGNLPTLPEDQD</sequence>
<dbReference type="AlphaFoldDB" id="A0AA38KDR9"/>
<comment type="caution">
    <text evidence="1">The sequence shown here is derived from an EMBL/GenBank/DDBJ whole genome shotgun (WGS) entry which is preliminary data.</text>
</comment>
<name>A0AA38KDR9_9AGAR</name>
<keyword evidence="2" id="KW-1185">Reference proteome</keyword>
<accession>A0AA38KDR9</accession>
<organism evidence="1 2">
    <name type="scientific">Lentinula aff. detonsa</name>
    <dbReference type="NCBI Taxonomy" id="2804958"/>
    <lineage>
        <taxon>Eukaryota</taxon>
        <taxon>Fungi</taxon>
        <taxon>Dikarya</taxon>
        <taxon>Basidiomycota</taxon>
        <taxon>Agaricomycotina</taxon>
        <taxon>Agaricomycetes</taxon>
        <taxon>Agaricomycetidae</taxon>
        <taxon>Agaricales</taxon>
        <taxon>Marasmiineae</taxon>
        <taxon>Omphalotaceae</taxon>
        <taxon>Lentinula</taxon>
    </lineage>
</organism>
<protein>
    <recommendedName>
        <fullName evidence="3">Reverse transcriptase zinc-binding domain-containing protein</fullName>
    </recommendedName>
</protein>
<proteinExistence type="predicted"/>
<dbReference type="EMBL" id="MU793394">
    <property type="protein sequence ID" value="KAJ3784018.1"/>
    <property type="molecule type" value="Genomic_DNA"/>
</dbReference>
<gene>
    <name evidence="1" type="ORF">GGU10DRAFT_402979</name>
</gene>
<evidence type="ECO:0008006" key="3">
    <source>
        <dbReference type="Google" id="ProtNLM"/>
    </source>
</evidence>
<evidence type="ECO:0000313" key="2">
    <source>
        <dbReference type="Proteomes" id="UP001163798"/>
    </source>
</evidence>
<feature type="non-terminal residue" evidence="1">
    <location>
        <position position="1"/>
    </location>
</feature>